<feature type="transmembrane region" description="Helical" evidence="7">
    <location>
        <begin position="141"/>
        <end position="162"/>
    </location>
</feature>
<feature type="transmembrane region" description="Helical" evidence="7">
    <location>
        <begin position="223"/>
        <end position="244"/>
    </location>
</feature>
<evidence type="ECO:0000256" key="5">
    <source>
        <dbReference type="ARBA" id="ARBA00038359"/>
    </source>
</evidence>
<dbReference type="Pfam" id="PF20684">
    <property type="entry name" value="Fung_rhodopsin"/>
    <property type="match status" value="1"/>
</dbReference>
<proteinExistence type="inferred from homology"/>
<evidence type="ECO:0000256" key="3">
    <source>
        <dbReference type="ARBA" id="ARBA00022989"/>
    </source>
</evidence>
<dbReference type="PANTHER" id="PTHR33048:SF47">
    <property type="entry name" value="INTEGRAL MEMBRANE PROTEIN-RELATED"/>
    <property type="match status" value="1"/>
</dbReference>
<dbReference type="PANTHER" id="PTHR33048">
    <property type="entry name" value="PTH11-LIKE INTEGRAL MEMBRANE PROTEIN (AFU_ORTHOLOGUE AFUA_5G11245)"/>
    <property type="match status" value="1"/>
</dbReference>
<dbReference type="Proteomes" id="UP000240883">
    <property type="component" value="Unassembled WGS sequence"/>
</dbReference>
<dbReference type="InterPro" id="IPR052337">
    <property type="entry name" value="SAT4-like"/>
</dbReference>
<feature type="region of interest" description="Disordered" evidence="6">
    <location>
        <begin position="333"/>
        <end position="359"/>
    </location>
</feature>
<organism evidence="9 10">
    <name type="scientific">Corynespora cassiicola Philippines</name>
    <dbReference type="NCBI Taxonomy" id="1448308"/>
    <lineage>
        <taxon>Eukaryota</taxon>
        <taxon>Fungi</taxon>
        <taxon>Dikarya</taxon>
        <taxon>Ascomycota</taxon>
        <taxon>Pezizomycotina</taxon>
        <taxon>Dothideomycetes</taxon>
        <taxon>Pleosporomycetidae</taxon>
        <taxon>Pleosporales</taxon>
        <taxon>Corynesporascaceae</taxon>
        <taxon>Corynespora</taxon>
    </lineage>
</organism>
<evidence type="ECO:0000313" key="10">
    <source>
        <dbReference type="Proteomes" id="UP000240883"/>
    </source>
</evidence>
<accession>A0A2T2P1K8</accession>
<feature type="transmembrane region" description="Helical" evidence="7">
    <location>
        <begin position="55"/>
        <end position="78"/>
    </location>
</feature>
<evidence type="ECO:0000256" key="7">
    <source>
        <dbReference type="SAM" id="Phobius"/>
    </source>
</evidence>
<protein>
    <recommendedName>
        <fullName evidence="8">Rhodopsin domain-containing protein</fullName>
    </recommendedName>
</protein>
<feature type="transmembrane region" description="Helical" evidence="7">
    <location>
        <begin position="106"/>
        <end position="129"/>
    </location>
</feature>
<dbReference type="GO" id="GO:0016020">
    <property type="term" value="C:membrane"/>
    <property type="evidence" value="ECO:0007669"/>
    <property type="project" value="UniProtKB-SubCell"/>
</dbReference>
<keyword evidence="2 7" id="KW-0812">Transmembrane</keyword>
<sequence length="359" mass="41001">MRQQSRATTAGYTAPRIEPPVFLGVIWTLTVLSLLFLPARLYARWKSFRRFFWDDFFVVFAGVISLAITAACTALNSVTYEVMDIGSGKKKFPPNVKIITMQFTRLFVVVPMLLYTGLWCVKLAFLLFFRRLGVRSVTSLCRLWWVVFVVTVVCYFVCYATLPYRCSLISFQVVISEECMTQGLSFTSMKVNCALDVLTDCLIMTIPFMILRRVRISIRQRIALSLVFSLVVVTMIFAIVRATITTINVNAQMDPIWMYMWTNIELNVAIVVACVAPYRTLFIRERTPSFQPTHQRRSFKEAVAKVKQAFSSSGRGTEGDDTWSTAELPHLEPWAENEEEEQGGPIPAYRGEIPQAHIR</sequence>
<dbReference type="EMBL" id="KZ678131">
    <property type="protein sequence ID" value="PSN71564.1"/>
    <property type="molecule type" value="Genomic_DNA"/>
</dbReference>
<dbReference type="AlphaFoldDB" id="A0A2T2P1K8"/>
<keyword evidence="10" id="KW-1185">Reference proteome</keyword>
<feature type="domain" description="Rhodopsin" evidence="8">
    <location>
        <begin position="39"/>
        <end position="283"/>
    </location>
</feature>
<dbReference type="InterPro" id="IPR049326">
    <property type="entry name" value="Rhodopsin_dom_fungi"/>
</dbReference>
<evidence type="ECO:0000256" key="6">
    <source>
        <dbReference type="SAM" id="MobiDB-lite"/>
    </source>
</evidence>
<name>A0A2T2P1K8_CORCC</name>
<evidence type="ECO:0000259" key="8">
    <source>
        <dbReference type="Pfam" id="PF20684"/>
    </source>
</evidence>
<feature type="transmembrane region" description="Helical" evidence="7">
    <location>
        <begin position="20"/>
        <end position="43"/>
    </location>
</feature>
<feature type="transmembrane region" description="Helical" evidence="7">
    <location>
        <begin position="256"/>
        <end position="278"/>
    </location>
</feature>
<dbReference type="STRING" id="1448308.A0A2T2P1K8"/>
<evidence type="ECO:0000256" key="4">
    <source>
        <dbReference type="ARBA" id="ARBA00023136"/>
    </source>
</evidence>
<comment type="similarity">
    <text evidence="5">Belongs to the SAT4 family.</text>
</comment>
<evidence type="ECO:0000256" key="1">
    <source>
        <dbReference type="ARBA" id="ARBA00004141"/>
    </source>
</evidence>
<dbReference type="OrthoDB" id="444631at2759"/>
<evidence type="ECO:0000256" key="2">
    <source>
        <dbReference type="ARBA" id="ARBA00022692"/>
    </source>
</evidence>
<keyword evidence="4 7" id="KW-0472">Membrane</keyword>
<reference evidence="9 10" key="1">
    <citation type="journal article" date="2018" name="Front. Microbiol.">
        <title>Genome-Wide Analysis of Corynespora cassiicola Leaf Fall Disease Putative Effectors.</title>
        <authorList>
            <person name="Lopez D."/>
            <person name="Ribeiro S."/>
            <person name="Label P."/>
            <person name="Fumanal B."/>
            <person name="Venisse J.S."/>
            <person name="Kohler A."/>
            <person name="de Oliveira R.R."/>
            <person name="Labutti K."/>
            <person name="Lipzen A."/>
            <person name="Lail K."/>
            <person name="Bauer D."/>
            <person name="Ohm R.A."/>
            <person name="Barry K.W."/>
            <person name="Spatafora J."/>
            <person name="Grigoriev I.V."/>
            <person name="Martin F.M."/>
            <person name="Pujade-Renaud V."/>
        </authorList>
    </citation>
    <scope>NUCLEOTIDE SEQUENCE [LARGE SCALE GENOMIC DNA]</scope>
    <source>
        <strain evidence="9 10">Philippines</strain>
    </source>
</reference>
<gene>
    <name evidence="9" type="ORF">BS50DRAFT_570891</name>
</gene>
<keyword evidence="3 7" id="KW-1133">Transmembrane helix</keyword>
<comment type="subcellular location">
    <subcellularLocation>
        <location evidence="1">Membrane</location>
        <topology evidence="1">Multi-pass membrane protein</topology>
    </subcellularLocation>
</comment>
<evidence type="ECO:0000313" key="9">
    <source>
        <dbReference type="EMBL" id="PSN71564.1"/>
    </source>
</evidence>